<dbReference type="Pfam" id="PF02742">
    <property type="entry name" value="Fe_dep_repr_C"/>
    <property type="match status" value="1"/>
</dbReference>
<dbReference type="GO" id="GO:0046914">
    <property type="term" value="F:transition metal ion binding"/>
    <property type="evidence" value="ECO:0007669"/>
    <property type="project" value="InterPro"/>
</dbReference>
<dbReference type="InterPro" id="IPR036390">
    <property type="entry name" value="WH_DNA-bd_sf"/>
</dbReference>
<keyword evidence="5" id="KW-0805">Transcription regulation</keyword>
<gene>
    <name evidence="9" type="ORF">SAMN05421543_1246</name>
</gene>
<dbReference type="SUPFAM" id="SSF46785">
    <property type="entry name" value="Winged helix' DNA-binding domain"/>
    <property type="match status" value="1"/>
</dbReference>
<evidence type="ECO:0000256" key="4">
    <source>
        <dbReference type="ARBA" id="ARBA00023004"/>
    </source>
</evidence>
<sequence length="223" mass="24402">MPRTHGMEEYLEGIYVLQAEGVTVLSSVLADYLGVSRPTVSQTIARLTSAGYVRFGEGKELLLTDRGLELAESIVRRHRLLERWLTDELGLDWADAHVEAGRLEHAVSPLVEERLMERLGRPTTCPHGNIIPGSGANLPPSQPLTEVKGPAEVKVVRILEQAEEDLDLLRFLYRAGIVPGAAIRRGEAASPYEAGVPVEVGGQRYALDEEVARRILVALPDPA</sequence>
<dbReference type="GO" id="GO:0046983">
    <property type="term" value="F:protein dimerization activity"/>
    <property type="evidence" value="ECO:0007669"/>
    <property type="project" value="InterPro"/>
</dbReference>
<reference evidence="10" key="1">
    <citation type="submission" date="2016-10" db="EMBL/GenBank/DDBJ databases">
        <authorList>
            <person name="Varghese N."/>
        </authorList>
    </citation>
    <scope>NUCLEOTIDE SEQUENCE [LARGE SCALE GENOMIC DNA]</scope>
    <source>
        <strain evidence="10">DSM 17980</strain>
    </source>
</reference>
<keyword evidence="7" id="KW-0804">Transcription</keyword>
<dbReference type="Gene3D" id="1.10.10.10">
    <property type="entry name" value="Winged helix-like DNA-binding domain superfamily/Winged helix DNA-binding domain"/>
    <property type="match status" value="1"/>
</dbReference>
<comment type="subunit">
    <text evidence="3">Homodimer.</text>
</comment>
<evidence type="ECO:0000259" key="8">
    <source>
        <dbReference type="PROSITE" id="PS50944"/>
    </source>
</evidence>
<dbReference type="InterPro" id="IPR001367">
    <property type="entry name" value="Fe_dep_repressor"/>
</dbReference>
<evidence type="ECO:0000313" key="10">
    <source>
        <dbReference type="Proteomes" id="UP000183508"/>
    </source>
</evidence>
<evidence type="ECO:0000313" key="9">
    <source>
        <dbReference type="EMBL" id="SFV04142.1"/>
    </source>
</evidence>
<proteinExistence type="inferred from homology"/>
<dbReference type="GO" id="GO:0005737">
    <property type="term" value="C:cytoplasm"/>
    <property type="evidence" value="ECO:0007669"/>
    <property type="project" value="UniProtKB-SubCell"/>
</dbReference>
<dbReference type="eggNOG" id="COG1321">
    <property type="taxonomic scope" value="Bacteria"/>
</dbReference>
<dbReference type="GO" id="GO:0045892">
    <property type="term" value="P:negative regulation of DNA-templated transcription"/>
    <property type="evidence" value="ECO:0007669"/>
    <property type="project" value="TreeGrafter"/>
</dbReference>
<dbReference type="STRING" id="392015.SAMN05421543_1246"/>
<dbReference type="PROSITE" id="PS50944">
    <property type="entry name" value="HTH_DTXR"/>
    <property type="match status" value="1"/>
</dbReference>
<evidence type="ECO:0000256" key="6">
    <source>
        <dbReference type="ARBA" id="ARBA00023125"/>
    </source>
</evidence>
<dbReference type="InterPro" id="IPR008988">
    <property type="entry name" value="Transcriptional_repressor_C"/>
</dbReference>
<dbReference type="SUPFAM" id="SSF47979">
    <property type="entry name" value="Iron-dependent repressor protein, dimerization domain"/>
    <property type="match status" value="1"/>
</dbReference>
<comment type="similarity">
    <text evidence="2">Belongs to the DtxR/MntR family.</text>
</comment>
<keyword evidence="10" id="KW-1185">Reference proteome</keyword>
<dbReference type="Gene3D" id="2.30.30.90">
    <property type="match status" value="1"/>
</dbReference>
<name>A0A1I7L2Y8_9BACL</name>
<protein>
    <submittedName>
        <fullName evidence="9">DtxR family transcriptional regulator, Mn-dependent transcriptional regulator</fullName>
    </submittedName>
</protein>
<dbReference type="OrthoDB" id="9791355at2"/>
<dbReference type="GO" id="GO:0003677">
    <property type="term" value="F:DNA binding"/>
    <property type="evidence" value="ECO:0007669"/>
    <property type="project" value="UniProtKB-KW"/>
</dbReference>
<accession>A0A1I7L2Y8</accession>
<dbReference type="EMBL" id="FPBV01000024">
    <property type="protein sequence ID" value="SFV04142.1"/>
    <property type="molecule type" value="Genomic_DNA"/>
</dbReference>
<evidence type="ECO:0000256" key="1">
    <source>
        <dbReference type="ARBA" id="ARBA00004496"/>
    </source>
</evidence>
<dbReference type="InterPro" id="IPR036421">
    <property type="entry name" value="Fe_dep_repressor_sf"/>
</dbReference>
<keyword evidence="6" id="KW-0238">DNA-binding</keyword>
<dbReference type="InterPro" id="IPR036388">
    <property type="entry name" value="WH-like_DNA-bd_sf"/>
</dbReference>
<dbReference type="Pfam" id="PF01325">
    <property type="entry name" value="Fe_dep_repress"/>
    <property type="match status" value="1"/>
</dbReference>
<dbReference type="AlphaFoldDB" id="A0A1I7L2Y8"/>
<evidence type="ECO:0000256" key="7">
    <source>
        <dbReference type="ARBA" id="ARBA00023163"/>
    </source>
</evidence>
<dbReference type="SMART" id="SM00899">
    <property type="entry name" value="FeoA"/>
    <property type="match status" value="1"/>
</dbReference>
<dbReference type="RefSeq" id="WP_074955662.1">
    <property type="nucleotide sequence ID" value="NZ_FPBV01000024.1"/>
</dbReference>
<dbReference type="InterPro" id="IPR050536">
    <property type="entry name" value="DtxR_MntR_Metal-Reg"/>
</dbReference>
<dbReference type="Proteomes" id="UP000183508">
    <property type="component" value="Unassembled WGS sequence"/>
</dbReference>
<dbReference type="SUPFAM" id="SSF50037">
    <property type="entry name" value="C-terminal domain of transcriptional repressors"/>
    <property type="match status" value="1"/>
</dbReference>
<dbReference type="PANTHER" id="PTHR33238">
    <property type="entry name" value="IRON (METAL) DEPENDENT REPRESSOR, DTXR FAMILY"/>
    <property type="match status" value="1"/>
</dbReference>
<dbReference type="Pfam" id="PF04023">
    <property type="entry name" value="FeoA"/>
    <property type="match status" value="1"/>
</dbReference>
<feature type="domain" description="HTH dtxR-type" evidence="8">
    <location>
        <begin position="1"/>
        <end position="64"/>
    </location>
</feature>
<evidence type="ECO:0000256" key="5">
    <source>
        <dbReference type="ARBA" id="ARBA00023015"/>
    </source>
</evidence>
<dbReference type="InterPro" id="IPR007167">
    <property type="entry name" value="Fe-transptr_FeoA-like"/>
</dbReference>
<dbReference type="InterPro" id="IPR022687">
    <property type="entry name" value="HTH_DTXR"/>
</dbReference>
<dbReference type="PANTHER" id="PTHR33238:SF10">
    <property type="entry name" value="IRON-DEPENDENT REPRESSOR IDER"/>
    <property type="match status" value="1"/>
</dbReference>
<comment type="subcellular location">
    <subcellularLocation>
        <location evidence="1">Cytoplasm</location>
    </subcellularLocation>
</comment>
<evidence type="ECO:0000256" key="2">
    <source>
        <dbReference type="ARBA" id="ARBA00007871"/>
    </source>
</evidence>
<evidence type="ECO:0000256" key="3">
    <source>
        <dbReference type="ARBA" id="ARBA00011738"/>
    </source>
</evidence>
<dbReference type="InterPro" id="IPR038157">
    <property type="entry name" value="FeoA_core_dom"/>
</dbReference>
<dbReference type="InterPro" id="IPR022689">
    <property type="entry name" value="Iron_dep_repressor"/>
</dbReference>
<dbReference type="GO" id="GO:0003700">
    <property type="term" value="F:DNA-binding transcription factor activity"/>
    <property type="evidence" value="ECO:0007669"/>
    <property type="project" value="InterPro"/>
</dbReference>
<keyword evidence="4" id="KW-0408">Iron</keyword>
<organism evidence="9 10">
    <name type="scientific">Alicyclobacillus macrosporangiidus</name>
    <dbReference type="NCBI Taxonomy" id="392015"/>
    <lineage>
        <taxon>Bacteria</taxon>
        <taxon>Bacillati</taxon>
        <taxon>Bacillota</taxon>
        <taxon>Bacilli</taxon>
        <taxon>Bacillales</taxon>
        <taxon>Alicyclobacillaceae</taxon>
        <taxon>Alicyclobacillus</taxon>
    </lineage>
</organism>
<dbReference type="SMART" id="SM00529">
    <property type="entry name" value="HTH_DTXR"/>
    <property type="match status" value="1"/>
</dbReference>